<dbReference type="AlphaFoldDB" id="A0AAP7ZLE7"/>
<proteinExistence type="predicted"/>
<reference evidence="1 2" key="1">
    <citation type="submission" date="2017-04" db="EMBL/GenBank/DDBJ databases">
        <title>Genome Announcement: Closed genomes of Ralstonia solanacearum strains K60, UW551, and UW700.</title>
        <authorList>
            <person name="Hayes M."/>
            <person name="Macintyre A.M."/>
            <person name="Allen C."/>
        </authorList>
    </citation>
    <scope>NUCLEOTIDE SEQUENCE [LARGE SCALE GENOMIC DNA]</scope>
    <source>
        <strain evidence="1 2">UW25</strain>
    </source>
</reference>
<dbReference type="Pfam" id="PF03864">
    <property type="entry name" value="Phage_cap_E"/>
    <property type="match status" value="1"/>
</dbReference>
<sequence>MTQLLNLGQARVVDPILTTIVQGYTNEELVGNLLFPVVPVEVAGGKVIQFGKEAFQLYDSQRAPGARAARINAGYQGVPYALEGHSLDALVPDEVSREAQRVPGIDLAKVYIKVVQDSLSLGVEVAQATLARDATKYDANHKMALVGAAKWSDPSSDPAANVNAAREAIRASTGRYPNTLLLSAVAFTALRFHPKILDKFKYTSSASVTTDMLAQYFNVEKVVVGAAVRADDRGNFSDVWGADAVLAYVPVRSGNLADATKVGATMQQPSYGYTYTLRGHPNVEQPYRDNSARSWVYGLNWERAPVLSGITSGFLFQNVA</sequence>
<evidence type="ECO:0000313" key="2">
    <source>
        <dbReference type="Proteomes" id="UP000216164"/>
    </source>
</evidence>
<evidence type="ECO:0008006" key="3">
    <source>
        <dbReference type="Google" id="ProtNLM"/>
    </source>
</evidence>
<protein>
    <recommendedName>
        <fullName evidence="3">Major capsid protein</fullName>
    </recommendedName>
</protein>
<dbReference type="InterPro" id="IPR005564">
    <property type="entry name" value="Major_capsid_GpE"/>
</dbReference>
<name>A0AAP7ZLE7_RALSL</name>
<gene>
    <name evidence="1" type="ORF">B7R77_03050</name>
</gene>
<dbReference type="EMBL" id="NCTK01000001">
    <property type="protein sequence ID" value="OYQ12332.1"/>
    <property type="molecule type" value="Genomic_DNA"/>
</dbReference>
<dbReference type="Gene3D" id="3.90.1690.10">
    <property type="entry name" value="phage-related protein like domain"/>
    <property type="match status" value="1"/>
</dbReference>
<organism evidence="1 2">
    <name type="scientific">Ralstonia solanacearum K60</name>
    <dbReference type="NCBI Taxonomy" id="1091042"/>
    <lineage>
        <taxon>Bacteria</taxon>
        <taxon>Pseudomonadati</taxon>
        <taxon>Pseudomonadota</taxon>
        <taxon>Betaproteobacteria</taxon>
        <taxon>Burkholderiales</taxon>
        <taxon>Burkholderiaceae</taxon>
        <taxon>Ralstonia</taxon>
        <taxon>Ralstonia solanacearum species complex</taxon>
    </lineage>
</organism>
<dbReference type="RefSeq" id="WP_003268756.1">
    <property type="nucleotide sequence ID" value="NZ_NCTK01000001.1"/>
</dbReference>
<dbReference type="Proteomes" id="UP000216164">
    <property type="component" value="Unassembled WGS sequence"/>
</dbReference>
<comment type="caution">
    <text evidence="1">The sequence shown here is derived from an EMBL/GenBank/DDBJ whole genome shotgun (WGS) entry which is preliminary data.</text>
</comment>
<accession>A0AAP7ZLE7</accession>
<evidence type="ECO:0000313" key="1">
    <source>
        <dbReference type="EMBL" id="OYQ12332.1"/>
    </source>
</evidence>
<dbReference type="InterPro" id="IPR053738">
    <property type="entry name" value="Lambda_capsid_assembly"/>
</dbReference>